<feature type="compositionally biased region" description="Acidic residues" evidence="1">
    <location>
        <begin position="199"/>
        <end position="209"/>
    </location>
</feature>
<comment type="caution">
    <text evidence="2">The sequence shown here is derived from an EMBL/GenBank/DDBJ whole genome shotgun (WGS) entry which is preliminary data.</text>
</comment>
<accession>A0A6V8HET4</accession>
<gene>
    <name evidence="2" type="ORF">TCE0_034r11329</name>
</gene>
<dbReference type="Proteomes" id="UP000053095">
    <property type="component" value="Unassembled WGS sequence"/>
</dbReference>
<sequence>MDRESHGERIAERQRGYRSHTRSVSPARLGSSKRDHYRDRSSSRRHHHRSSRSPAHDSKHGDKYRERKRHHHRERKELSPVSAAPPVLPFNARQLSKRDLSQLEPMFAMYLDIQKGLVLEDMDEQEVMGRWKSFIKKWNRGELAEGWYDPATFEKAKGSLNDIRVAHNKEMVKGSDQFGQLGDNDTMPNKNDYIPMAENDNDNGDDEDDYGPKLPSGAVNSKGPLSGPTIPNIQDLELRREQAHADAEAARSEARIQYKHEISSYKTHIRAFEDEVAPRAEPGTHERKMEKKREKAAANREFASGRRGGSPTMDAAPDSELMGGGGDDDLSALKRAKEQEARKKNEREIRREEILMARRAEREERLAEYKKKEEETMGWLKALAKQRFG</sequence>
<protein>
    <recommendedName>
        <fullName evidence="4">RNA helicase HEL117</fullName>
    </recommendedName>
</protein>
<keyword evidence="3" id="KW-1185">Reference proteome</keyword>
<feature type="compositionally biased region" description="Basic and acidic residues" evidence="1">
    <location>
        <begin position="32"/>
        <end position="42"/>
    </location>
</feature>
<feature type="region of interest" description="Disordered" evidence="1">
    <location>
        <begin position="1"/>
        <end position="85"/>
    </location>
</feature>
<dbReference type="PANTHER" id="PTHR34117">
    <property type="entry name" value="STYLE CELL-CYCLE INHIBITOR 1"/>
    <property type="match status" value="1"/>
</dbReference>
<feature type="compositionally biased region" description="Basic and acidic residues" evidence="1">
    <location>
        <begin position="54"/>
        <end position="65"/>
    </location>
</feature>
<dbReference type="EMBL" id="DF933830">
    <property type="protein sequence ID" value="GAM39626.1"/>
    <property type="molecule type" value="Genomic_DNA"/>
</dbReference>
<organism evidence="2 3">
    <name type="scientific">Talaromyces pinophilus</name>
    <name type="common">Penicillium pinophilum</name>
    <dbReference type="NCBI Taxonomy" id="128442"/>
    <lineage>
        <taxon>Eukaryota</taxon>
        <taxon>Fungi</taxon>
        <taxon>Dikarya</taxon>
        <taxon>Ascomycota</taxon>
        <taxon>Pezizomycotina</taxon>
        <taxon>Eurotiomycetes</taxon>
        <taxon>Eurotiomycetidae</taxon>
        <taxon>Eurotiales</taxon>
        <taxon>Trichocomaceae</taxon>
        <taxon>Talaromyces</taxon>
        <taxon>Talaromyces sect. Talaromyces</taxon>
    </lineage>
</organism>
<evidence type="ECO:0000256" key="1">
    <source>
        <dbReference type="SAM" id="MobiDB-lite"/>
    </source>
</evidence>
<dbReference type="AlphaFoldDB" id="A0A6V8HET4"/>
<reference evidence="3" key="1">
    <citation type="journal article" date="2015" name="Genome Announc.">
        <title>Draft genome sequence of Talaromyces cellulolyticus strain Y-94, a source of lignocellulosic biomass-degrading enzymes.</title>
        <authorList>
            <person name="Fujii T."/>
            <person name="Koike H."/>
            <person name="Sawayama S."/>
            <person name="Yano S."/>
            <person name="Inoue H."/>
        </authorList>
    </citation>
    <scope>NUCLEOTIDE SEQUENCE [LARGE SCALE GENOMIC DNA]</scope>
    <source>
        <strain evidence="3">Y-94</strain>
    </source>
</reference>
<proteinExistence type="predicted"/>
<feature type="region of interest" description="Disordered" evidence="1">
    <location>
        <begin position="274"/>
        <end position="331"/>
    </location>
</feature>
<dbReference type="PANTHER" id="PTHR34117:SF1">
    <property type="entry name" value="STYLE CELL-CYCLE INHIBITOR 1"/>
    <property type="match status" value="1"/>
</dbReference>
<feature type="compositionally biased region" description="Basic and acidic residues" evidence="1">
    <location>
        <begin position="274"/>
        <end position="298"/>
    </location>
</feature>
<feature type="region of interest" description="Disordered" evidence="1">
    <location>
        <begin position="195"/>
        <end position="231"/>
    </location>
</feature>
<evidence type="ECO:0008006" key="4">
    <source>
        <dbReference type="Google" id="ProtNLM"/>
    </source>
</evidence>
<name>A0A6V8HET4_TALPI</name>
<evidence type="ECO:0000313" key="2">
    <source>
        <dbReference type="EMBL" id="GAM39626.1"/>
    </source>
</evidence>
<feature type="compositionally biased region" description="Basic and acidic residues" evidence="1">
    <location>
        <begin position="1"/>
        <end position="15"/>
    </location>
</feature>
<dbReference type="InterPro" id="IPR044688">
    <property type="entry name" value="SCI-1-like"/>
</dbReference>
<evidence type="ECO:0000313" key="3">
    <source>
        <dbReference type="Proteomes" id="UP000053095"/>
    </source>
</evidence>